<keyword evidence="7" id="KW-0540">Nuclease</keyword>
<dbReference type="Pfam" id="PF13558">
    <property type="entry name" value="SbcC_Walker_B"/>
    <property type="match status" value="1"/>
</dbReference>
<evidence type="ECO:0000256" key="4">
    <source>
        <dbReference type="SAM" id="Coils"/>
    </source>
</evidence>
<evidence type="ECO:0000256" key="1">
    <source>
        <dbReference type="ARBA" id="ARBA00006930"/>
    </source>
</evidence>
<feature type="domain" description="Rad50/SbcC-type AAA" evidence="6">
    <location>
        <begin position="5"/>
        <end position="195"/>
    </location>
</feature>
<dbReference type="OrthoDB" id="9795626at2"/>
<organism evidence="7 8">
    <name type="scientific">Actinacidiphila alni</name>
    <dbReference type="NCBI Taxonomy" id="380248"/>
    <lineage>
        <taxon>Bacteria</taxon>
        <taxon>Bacillati</taxon>
        <taxon>Actinomycetota</taxon>
        <taxon>Actinomycetes</taxon>
        <taxon>Kitasatosporales</taxon>
        <taxon>Streptomycetaceae</taxon>
        <taxon>Actinacidiphila</taxon>
    </lineage>
</organism>
<dbReference type="GO" id="GO:0006302">
    <property type="term" value="P:double-strand break repair"/>
    <property type="evidence" value="ECO:0007669"/>
    <property type="project" value="InterPro"/>
</dbReference>
<feature type="compositionally biased region" description="Low complexity" evidence="5">
    <location>
        <begin position="817"/>
        <end position="827"/>
    </location>
</feature>
<dbReference type="InterPro" id="IPR027417">
    <property type="entry name" value="P-loop_NTPase"/>
</dbReference>
<keyword evidence="7" id="KW-0269">Exonuclease</keyword>
<dbReference type="AlphaFoldDB" id="A0A1I2B1I3"/>
<feature type="compositionally biased region" description="Low complexity" evidence="5">
    <location>
        <begin position="376"/>
        <end position="392"/>
    </location>
</feature>
<feature type="region of interest" description="Disordered" evidence="5">
    <location>
        <begin position="351"/>
        <end position="513"/>
    </location>
</feature>
<feature type="coiled-coil region" evidence="4">
    <location>
        <begin position="628"/>
        <end position="682"/>
    </location>
</feature>
<evidence type="ECO:0000313" key="7">
    <source>
        <dbReference type="EMBL" id="SFE49020.1"/>
    </source>
</evidence>
<keyword evidence="4" id="KW-0175">Coiled coil</keyword>
<evidence type="ECO:0000256" key="5">
    <source>
        <dbReference type="SAM" id="MobiDB-lite"/>
    </source>
</evidence>
<sequence length="1197" mass="125645">MRLHRLELTAFGPFAATQSVDFDELSAAGLFLLHGPTGAGKTSVLDGVCYALYGQVPGARPATRLRSDHAAAGTPTEVILELTVGARRLEITRRPEQPRAKKRGTGTTMDKAVTLLREHKDGQWQALSKSHQEIGEEIKQLVGMSCEQFCQVVLLPQGEFATFLRASAMERAALLGRLFDTRRFKAVENWLRERKQEAAERLAAGGQSLLQLAERMRQAAGGSASEAEDAFDAESPSPGGLLEWAAVLRCDAREVADIAGQALARAETEHRAAAADFDAARDLHTLQARHADARRRAAEVDRERETRAAARDRLARAHRAGTVEPALDLREKAALQHRDALAAEHAALADLRSSGELPPPTVPHDRSSTETRAERTAPAAAGAAPSDPQAAALRGKRDAGKDGSATSWAEASGGTPGPGDAASGVGAERDGEAGGPRSATGPAGRPVRADGLMSGPDGAAGGVGAERDGEAGGSSSVTAYAGDQVRLGELAPGPDGVAGGVGAQGDGGTGGSWSAAAPVGRGVRSVGLHGGPGAQWSGGTGASGDGRAAGQQPWRAEALVRRVGELREEMGGLARAGEAEARVREIAERRVRLEREERADEGAVRDADSWLEEWPAVRAALQARADGAAEAAAKAAGLAAELETARRRSDAAAQRDRFAAELTHAQDRARDVRDRAAQAREAWQDLRQARIDGIAAELAEQLADGEPCRVCGSAEHPAPARPVGRQITRADEDAAGAAYERAAQAHEAARREADRLAAALEAATATAGDEPRARLAAACAVLEGEHAAAAREAADLSEARRAVDAAEQERDRRTAQRHAAQSRTAARTSRREELDEQHRRLSAELDRARAGHASVAERRSRLAARITLLDRAAGAVRDRAESAQRLAEADAALAEAAARAGFATPADAEAALLDLERLWRAERQADAWAKEEAALEADLAAPEPAAAAQLPPAEPALAQAALGAATDRLRAASAAEAAAATRCAELDRLSDRAAALTRHLAPARADFDAIARLSDLASATTAQNRYRMELETYVLAARLEQVAAAAAVRLQRMSAGRYTLVHTDARGGGRSKSGLGLMVVDAWTGTERDTATLSGGETFFASLALALGLADVVTDEAGGARLDTLFIDEGFGSLDDQTLDEVLDVLDGLRERDRAVGIVSHVADLRHRIPAQLRVVKGRDGSTVRMRTGGTRAPAPA</sequence>
<dbReference type="STRING" id="380248.SAMN05216251_103283"/>
<dbReference type="SUPFAM" id="SSF52540">
    <property type="entry name" value="P-loop containing nucleoside triphosphate hydrolases"/>
    <property type="match status" value="1"/>
</dbReference>
<evidence type="ECO:0000256" key="3">
    <source>
        <dbReference type="ARBA" id="ARBA00013368"/>
    </source>
</evidence>
<evidence type="ECO:0000313" key="8">
    <source>
        <dbReference type="Proteomes" id="UP000199323"/>
    </source>
</evidence>
<comment type="subunit">
    <text evidence="2">Heterodimer of SbcC and SbcD.</text>
</comment>
<name>A0A1I2B1I3_9ACTN</name>
<dbReference type="InterPro" id="IPR038729">
    <property type="entry name" value="Rad50/SbcC_AAA"/>
</dbReference>
<dbReference type="GO" id="GO:0004527">
    <property type="term" value="F:exonuclease activity"/>
    <property type="evidence" value="ECO:0007669"/>
    <property type="project" value="UniProtKB-KW"/>
</dbReference>
<dbReference type="PANTHER" id="PTHR32114:SF2">
    <property type="entry name" value="ABC TRANSPORTER ABCH.3"/>
    <property type="match status" value="1"/>
</dbReference>
<comment type="similarity">
    <text evidence="1">Belongs to the SMC family. SbcC subfamily.</text>
</comment>
<evidence type="ECO:0000259" key="6">
    <source>
        <dbReference type="Pfam" id="PF13476"/>
    </source>
</evidence>
<accession>A0A1I2B1I3</accession>
<feature type="compositionally biased region" description="Gly residues" evidence="5">
    <location>
        <begin position="496"/>
        <end position="511"/>
    </location>
</feature>
<dbReference type="PANTHER" id="PTHR32114">
    <property type="entry name" value="ABC TRANSPORTER ABCH.3"/>
    <property type="match status" value="1"/>
</dbReference>
<feature type="compositionally biased region" description="Basic and acidic residues" evidence="5">
    <location>
        <begin position="363"/>
        <end position="375"/>
    </location>
</feature>
<proteinExistence type="inferred from homology"/>
<feature type="compositionally biased region" description="Basic and acidic residues" evidence="5">
    <location>
        <begin position="829"/>
        <end position="854"/>
    </location>
</feature>
<dbReference type="Gene3D" id="3.40.50.300">
    <property type="entry name" value="P-loop containing nucleotide triphosphate hydrolases"/>
    <property type="match status" value="2"/>
</dbReference>
<feature type="region of interest" description="Disordered" evidence="5">
    <location>
        <begin position="800"/>
        <end position="854"/>
    </location>
</feature>
<dbReference type="RefSeq" id="WP_093712494.1">
    <property type="nucleotide sequence ID" value="NZ_FONG01000003.1"/>
</dbReference>
<dbReference type="GO" id="GO:0016887">
    <property type="term" value="F:ATP hydrolysis activity"/>
    <property type="evidence" value="ECO:0007669"/>
    <property type="project" value="InterPro"/>
</dbReference>
<dbReference type="Pfam" id="PF13476">
    <property type="entry name" value="AAA_23"/>
    <property type="match status" value="1"/>
</dbReference>
<protein>
    <recommendedName>
        <fullName evidence="3">Nuclease SbcCD subunit C</fullName>
    </recommendedName>
</protein>
<evidence type="ECO:0000256" key="2">
    <source>
        <dbReference type="ARBA" id="ARBA00011322"/>
    </source>
</evidence>
<gene>
    <name evidence="7" type="ORF">SAMN05216251_103283</name>
</gene>
<dbReference type="EMBL" id="FONG01000003">
    <property type="protein sequence ID" value="SFE49020.1"/>
    <property type="molecule type" value="Genomic_DNA"/>
</dbReference>
<keyword evidence="7" id="KW-0378">Hydrolase</keyword>
<dbReference type="Proteomes" id="UP000199323">
    <property type="component" value="Unassembled WGS sequence"/>
</dbReference>
<keyword evidence="8" id="KW-1185">Reference proteome</keyword>
<reference evidence="7 8" key="1">
    <citation type="submission" date="2016-10" db="EMBL/GenBank/DDBJ databases">
        <authorList>
            <person name="de Groot N.N."/>
        </authorList>
    </citation>
    <scope>NUCLEOTIDE SEQUENCE [LARGE SCALE GENOMIC DNA]</scope>
    <source>
        <strain evidence="7 8">CGMCC 4.3510</strain>
    </source>
</reference>
<feature type="compositionally biased region" description="Basic and acidic residues" evidence="5">
    <location>
        <begin position="800"/>
        <end position="814"/>
    </location>
</feature>